<dbReference type="PANTHER" id="PTHR34688">
    <property type="entry name" value="CYTOCHROME C6, CHLOROPLASTIC"/>
    <property type="match status" value="1"/>
</dbReference>
<comment type="caution">
    <text evidence="14">The sequence shown here is derived from an EMBL/GenBank/DDBJ whole genome shotgun (WGS) entry which is preliminary data.</text>
</comment>
<dbReference type="AlphaFoldDB" id="A0A8J7Z5U3"/>
<dbReference type="GO" id="GO:0015979">
    <property type="term" value="P:photosynthesis"/>
    <property type="evidence" value="ECO:0007669"/>
    <property type="project" value="UniProtKB-UniRule"/>
</dbReference>
<organism evidence="14 15">
    <name type="scientific">Myxacorys almedinensis A</name>
    <dbReference type="NCBI Taxonomy" id="2690445"/>
    <lineage>
        <taxon>Bacteria</taxon>
        <taxon>Bacillati</taxon>
        <taxon>Cyanobacteriota</taxon>
        <taxon>Cyanophyceae</taxon>
        <taxon>Leptolyngbyales</taxon>
        <taxon>Leptolyngbyaceae</taxon>
        <taxon>Myxacorys</taxon>
        <taxon>Myxacorys almedinensis</taxon>
    </lineage>
</organism>
<feature type="signal peptide" evidence="12">
    <location>
        <begin position="1"/>
        <end position="25"/>
    </location>
</feature>
<evidence type="ECO:0000313" key="15">
    <source>
        <dbReference type="Proteomes" id="UP000646053"/>
    </source>
</evidence>
<dbReference type="HAMAP" id="MF_00594">
    <property type="entry name" value="Cytc_PetJ"/>
    <property type="match status" value="1"/>
</dbReference>
<keyword evidence="8 12" id="KW-0479">Metal-binding</keyword>
<protein>
    <recommendedName>
        <fullName evidence="4 12">Cytochrome c6</fullName>
    </recommendedName>
    <alternativeName>
        <fullName evidence="12">Cytochrome c-553</fullName>
    </alternativeName>
    <alternativeName>
        <fullName evidence="12">Cytochrome c553</fullName>
    </alternativeName>
    <alternativeName>
        <fullName evidence="12">Soluble cytochrome f</fullName>
    </alternativeName>
</protein>
<evidence type="ECO:0000259" key="13">
    <source>
        <dbReference type="PROSITE" id="PS51007"/>
    </source>
</evidence>
<dbReference type="Pfam" id="PF13442">
    <property type="entry name" value="Cytochrome_CBB3"/>
    <property type="match status" value="1"/>
</dbReference>
<keyword evidence="5 12" id="KW-0813">Transport</keyword>
<feature type="binding site" description="covalent" evidence="12">
    <location>
        <position position="42"/>
    </location>
    <ligand>
        <name>heme c</name>
        <dbReference type="ChEBI" id="CHEBI:61717"/>
    </ligand>
</feature>
<reference evidence="14" key="1">
    <citation type="submission" date="2019-12" db="EMBL/GenBank/DDBJ databases">
        <title>High-Quality draft genome sequences of three cyanobacteria isolated from the limestone walls of the Old Cathedral of Coimbra.</title>
        <authorList>
            <person name="Tiago I."/>
            <person name="Soares F."/>
            <person name="Portugal A."/>
        </authorList>
    </citation>
    <scope>NUCLEOTIDE SEQUENCE</scope>
    <source>
        <strain evidence="14">A</strain>
    </source>
</reference>
<dbReference type="GO" id="GO:0005506">
    <property type="term" value="F:iron ion binding"/>
    <property type="evidence" value="ECO:0007669"/>
    <property type="project" value="InterPro"/>
</dbReference>
<evidence type="ECO:0000256" key="9">
    <source>
        <dbReference type="ARBA" id="ARBA00022982"/>
    </source>
</evidence>
<comment type="PTM">
    <text evidence="12">Binds 1 heme c group per subunit.</text>
</comment>
<proteinExistence type="inferred from homology"/>
<keyword evidence="9 12" id="KW-0249">Electron transport</keyword>
<comment type="similarity">
    <text evidence="3 12">Belongs to the cytochrome c family. PetJ subfamily.</text>
</comment>
<comment type="subunit">
    <text evidence="12">Monomer.</text>
</comment>
<evidence type="ECO:0000256" key="10">
    <source>
        <dbReference type="ARBA" id="ARBA00023004"/>
    </source>
</evidence>
<dbReference type="Gene3D" id="1.10.760.10">
    <property type="entry name" value="Cytochrome c-like domain"/>
    <property type="match status" value="1"/>
</dbReference>
<evidence type="ECO:0000256" key="5">
    <source>
        <dbReference type="ARBA" id="ARBA00022448"/>
    </source>
</evidence>
<keyword evidence="15" id="KW-1185">Reference proteome</keyword>
<sequence precursor="true">MRTLVTTAILLITFISLFTARPALAADSAVGAKIFSANCAACHMKGGNAVNPAKTLKKEALAQYSKDTLDAIVAQVTNGKAAMPAFKSKLNADQIESVAMYVLEKAEQGW</sequence>
<dbReference type="GO" id="GO:0031979">
    <property type="term" value="C:plasma membrane-derived thylakoid lumen"/>
    <property type="evidence" value="ECO:0007669"/>
    <property type="project" value="UniProtKB-SubCell"/>
</dbReference>
<dbReference type="InterPro" id="IPR036909">
    <property type="entry name" value="Cyt_c-like_dom_sf"/>
</dbReference>
<name>A0A8J7Z5U3_9CYAN</name>
<feature type="binding site" description="covalent" evidence="12">
    <location>
        <position position="39"/>
    </location>
    <ligand>
        <name>heme c</name>
        <dbReference type="ChEBI" id="CHEBI:61717"/>
    </ligand>
</feature>
<evidence type="ECO:0000256" key="3">
    <source>
        <dbReference type="ARBA" id="ARBA00009650"/>
    </source>
</evidence>
<comment type="subcellular location">
    <subcellularLocation>
        <location evidence="2 12">Cellular thylakoid lumen</location>
    </subcellularLocation>
</comment>
<evidence type="ECO:0000256" key="8">
    <source>
        <dbReference type="ARBA" id="ARBA00022723"/>
    </source>
</evidence>
<evidence type="ECO:0000256" key="6">
    <source>
        <dbReference type="ARBA" id="ARBA00022531"/>
    </source>
</evidence>
<evidence type="ECO:0000256" key="1">
    <source>
        <dbReference type="ARBA" id="ARBA00002347"/>
    </source>
</evidence>
<evidence type="ECO:0000256" key="4">
    <source>
        <dbReference type="ARBA" id="ARBA00016152"/>
    </source>
</evidence>
<evidence type="ECO:0000256" key="11">
    <source>
        <dbReference type="ARBA" id="ARBA00023078"/>
    </source>
</evidence>
<keyword evidence="6 12" id="KW-0602">Photosynthesis</keyword>
<dbReference type="NCBIfam" id="NF045930">
    <property type="entry name" value="Cytc6PetJCyano"/>
    <property type="match status" value="1"/>
</dbReference>
<dbReference type="GO" id="GO:0009055">
    <property type="term" value="F:electron transfer activity"/>
    <property type="evidence" value="ECO:0007669"/>
    <property type="project" value="UniProtKB-UniRule"/>
</dbReference>
<evidence type="ECO:0000256" key="7">
    <source>
        <dbReference type="ARBA" id="ARBA00022617"/>
    </source>
</evidence>
<keyword evidence="10 12" id="KW-0408">Iron</keyword>
<keyword evidence="11 12" id="KW-0793">Thylakoid</keyword>
<dbReference type="Proteomes" id="UP000646053">
    <property type="component" value="Unassembled WGS sequence"/>
</dbReference>
<dbReference type="GO" id="GO:0020037">
    <property type="term" value="F:heme binding"/>
    <property type="evidence" value="ECO:0007669"/>
    <property type="project" value="InterPro"/>
</dbReference>
<dbReference type="PROSITE" id="PS51007">
    <property type="entry name" value="CYTC"/>
    <property type="match status" value="1"/>
</dbReference>
<dbReference type="InterPro" id="IPR023655">
    <property type="entry name" value="Cyt_C6"/>
</dbReference>
<keyword evidence="7 12" id="KW-0349">Heme</keyword>
<gene>
    <name evidence="12" type="primary">petJ</name>
    <name evidence="14" type="ORF">GS601_14200</name>
</gene>
<comment type="function">
    <text evidence="1 12">Functions as an electron carrier between membrane-bound cytochrome b6-f and photosystem I in oxygenic photosynthesis.</text>
</comment>
<dbReference type="PRINTS" id="PR00605">
    <property type="entry name" value="CYTCHROMECIC"/>
</dbReference>
<dbReference type="InterPro" id="IPR008168">
    <property type="entry name" value="Cyt_C_IC"/>
</dbReference>
<feature type="chain" id="PRO_5035347855" description="Cytochrome c6" evidence="12">
    <location>
        <begin position="26"/>
        <end position="110"/>
    </location>
</feature>
<feature type="binding site" description="axial binding residue" evidence="12">
    <location>
        <position position="83"/>
    </location>
    <ligand>
        <name>heme c</name>
        <dbReference type="ChEBI" id="CHEBI:61717"/>
    </ligand>
    <ligandPart>
        <name>Fe</name>
        <dbReference type="ChEBI" id="CHEBI:18248"/>
    </ligandPart>
</feature>
<dbReference type="FunFam" id="1.10.760.10:FF:000038">
    <property type="entry name" value="Cytochrome c6"/>
    <property type="match status" value="1"/>
</dbReference>
<dbReference type="InterPro" id="IPR009056">
    <property type="entry name" value="Cyt_c-like_dom"/>
</dbReference>
<evidence type="ECO:0000256" key="2">
    <source>
        <dbReference type="ARBA" id="ARBA00004518"/>
    </source>
</evidence>
<evidence type="ECO:0000256" key="12">
    <source>
        <dbReference type="HAMAP-Rule" id="MF_00594"/>
    </source>
</evidence>
<feature type="binding site" description="axial binding residue" evidence="12">
    <location>
        <position position="43"/>
    </location>
    <ligand>
        <name>heme c</name>
        <dbReference type="ChEBI" id="CHEBI:61717"/>
    </ligand>
    <ligandPart>
        <name>Fe</name>
        <dbReference type="ChEBI" id="CHEBI:18248"/>
    </ligandPart>
</feature>
<accession>A0A8J7Z5U3</accession>
<feature type="domain" description="Cytochrome c" evidence="13">
    <location>
        <begin position="26"/>
        <end position="106"/>
    </location>
</feature>
<dbReference type="EMBL" id="WVIE01000016">
    <property type="protein sequence ID" value="NDJ18431.1"/>
    <property type="molecule type" value="Genomic_DNA"/>
</dbReference>
<dbReference type="PANTHER" id="PTHR34688:SF2">
    <property type="entry name" value="CYTOCHROME C6, CHLOROPLASTIC"/>
    <property type="match status" value="1"/>
</dbReference>
<dbReference type="SUPFAM" id="SSF46626">
    <property type="entry name" value="Cytochrome c"/>
    <property type="match status" value="1"/>
</dbReference>
<keyword evidence="12" id="KW-0732">Signal</keyword>
<evidence type="ECO:0000313" key="14">
    <source>
        <dbReference type="EMBL" id="NDJ18431.1"/>
    </source>
</evidence>